<protein>
    <recommendedName>
        <fullName evidence="6">ABC-2 type transporter transmembrane domain-containing protein</fullName>
    </recommendedName>
</protein>
<keyword evidence="8" id="KW-1185">Reference proteome</keyword>
<evidence type="ECO:0000256" key="3">
    <source>
        <dbReference type="ARBA" id="ARBA00022989"/>
    </source>
</evidence>
<evidence type="ECO:0000313" key="7">
    <source>
        <dbReference type="EMBL" id="KGE73895.1"/>
    </source>
</evidence>
<organism evidence="7 8">
    <name type="scientific">Spirochaeta lutea</name>
    <dbReference type="NCBI Taxonomy" id="1480694"/>
    <lineage>
        <taxon>Bacteria</taxon>
        <taxon>Pseudomonadati</taxon>
        <taxon>Spirochaetota</taxon>
        <taxon>Spirochaetia</taxon>
        <taxon>Spirochaetales</taxon>
        <taxon>Spirochaetaceae</taxon>
        <taxon>Spirochaeta</taxon>
    </lineage>
</organism>
<dbReference type="eggNOG" id="COG0842">
    <property type="taxonomic scope" value="Bacteria"/>
</dbReference>
<feature type="domain" description="ABC-2 type transporter transmembrane" evidence="6">
    <location>
        <begin position="17"/>
        <end position="364"/>
    </location>
</feature>
<dbReference type="GO" id="GO:0016020">
    <property type="term" value="C:membrane"/>
    <property type="evidence" value="ECO:0007669"/>
    <property type="project" value="UniProtKB-SubCell"/>
</dbReference>
<reference evidence="7 8" key="1">
    <citation type="submission" date="2014-05" db="EMBL/GenBank/DDBJ databases">
        <title>De novo Genome Sequence of Spirocheata sp.</title>
        <authorList>
            <person name="Shivani Y."/>
            <person name="Subhash Y."/>
            <person name="Tushar L."/>
            <person name="Sasikala C."/>
            <person name="Ramana C.V."/>
        </authorList>
    </citation>
    <scope>NUCLEOTIDE SEQUENCE [LARGE SCALE GENOMIC DNA]</scope>
    <source>
        <strain evidence="7 8">JC230</strain>
    </source>
</reference>
<name>A0A098R1A3_9SPIO</name>
<dbReference type="InterPro" id="IPR013525">
    <property type="entry name" value="ABC2_TM"/>
</dbReference>
<evidence type="ECO:0000256" key="5">
    <source>
        <dbReference type="SAM" id="Phobius"/>
    </source>
</evidence>
<dbReference type="STRING" id="1480694.DC28_01460"/>
<comment type="caution">
    <text evidence="7">The sequence shown here is derived from an EMBL/GenBank/DDBJ whole genome shotgun (WGS) entry which is preliminary data.</text>
</comment>
<proteinExistence type="predicted"/>
<feature type="transmembrane region" description="Helical" evidence="5">
    <location>
        <begin position="20"/>
        <end position="41"/>
    </location>
</feature>
<dbReference type="Pfam" id="PF12698">
    <property type="entry name" value="ABC2_membrane_3"/>
    <property type="match status" value="1"/>
</dbReference>
<evidence type="ECO:0000256" key="1">
    <source>
        <dbReference type="ARBA" id="ARBA00004141"/>
    </source>
</evidence>
<keyword evidence="4 5" id="KW-0472">Membrane</keyword>
<evidence type="ECO:0000313" key="8">
    <source>
        <dbReference type="Proteomes" id="UP000029692"/>
    </source>
</evidence>
<dbReference type="PANTHER" id="PTHR43027:SF1">
    <property type="entry name" value="DOXORUBICIN RESISTANCE ABC TRANSPORTER PERMEASE PROTEIN DRRC-RELATED"/>
    <property type="match status" value="1"/>
</dbReference>
<dbReference type="AlphaFoldDB" id="A0A098R1A3"/>
<feature type="transmembrane region" description="Helical" evidence="5">
    <location>
        <begin position="345"/>
        <end position="367"/>
    </location>
</feature>
<dbReference type="Proteomes" id="UP000029692">
    <property type="component" value="Unassembled WGS sequence"/>
</dbReference>
<feature type="transmembrane region" description="Helical" evidence="5">
    <location>
        <begin position="255"/>
        <end position="277"/>
    </location>
</feature>
<feature type="transmembrane region" description="Helical" evidence="5">
    <location>
        <begin position="170"/>
        <end position="190"/>
    </location>
</feature>
<comment type="subcellular location">
    <subcellularLocation>
        <location evidence="1">Membrane</location>
        <topology evidence="1">Multi-pass membrane protein</topology>
    </subcellularLocation>
</comment>
<evidence type="ECO:0000256" key="2">
    <source>
        <dbReference type="ARBA" id="ARBA00022692"/>
    </source>
</evidence>
<gene>
    <name evidence="7" type="ORF">DC28_01460</name>
</gene>
<keyword evidence="3 5" id="KW-1133">Transmembrane helix</keyword>
<sequence>MNSHMFRYRLRVLLRDKEMVFWTILFPILLATLFSIAFANIETGGSLLPIPAAVVTPSEDSALDEVLTQVSRGDDPLLKLQRVDLSRARELLREGEVAGIILPGDPVGLEVASSGLGQSVLRSFLDQYVQAQAGITRIARENPDALPGAVRALGVVTDFTQEQVPGRAPLNLLMVFYFALLAMSSFYGGYYGLAEALDIQANLSSRGARVSLAPVHKLSGLLSSAGASLVIHFLTQLLLLAYLRIVLGVDFGTQLVLVIPTTLMGSVLSISLGAFIGSALPWGENIKNGVITAVSMIGSLLAGLMFPGLKHLVYQHAPLAAKLNPVGLLADAYYALYYFPDLERYYQNLGLLAVYALIFILGSYLFLRRRSYDSI</sequence>
<dbReference type="EMBL" id="JNUP01000003">
    <property type="protein sequence ID" value="KGE73895.1"/>
    <property type="molecule type" value="Genomic_DNA"/>
</dbReference>
<dbReference type="PANTHER" id="PTHR43027">
    <property type="entry name" value="DOXORUBICIN RESISTANCE ABC TRANSPORTER PERMEASE PROTEIN DRRC-RELATED"/>
    <property type="match status" value="1"/>
</dbReference>
<keyword evidence="2 5" id="KW-0812">Transmembrane</keyword>
<dbReference type="RefSeq" id="WP_037544966.1">
    <property type="nucleotide sequence ID" value="NZ_JNUP01000003.1"/>
</dbReference>
<dbReference type="OrthoDB" id="3240057at2"/>
<evidence type="ECO:0000259" key="6">
    <source>
        <dbReference type="Pfam" id="PF12698"/>
    </source>
</evidence>
<feature type="transmembrane region" description="Helical" evidence="5">
    <location>
        <begin position="221"/>
        <end position="243"/>
    </location>
</feature>
<evidence type="ECO:0000256" key="4">
    <source>
        <dbReference type="ARBA" id="ARBA00023136"/>
    </source>
</evidence>
<feature type="transmembrane region" description="Helical" evidence="5">
    <location>
        <begin position="289"/>
        <end position="307"/>
    </location>
</feature>
<accession>A0A098R1A3</accession>
<dbReference type="GO" id="GO:0140359">
    <property type="term" value="F:ABC-type transporter activity"/>
    <property type="evidence" value="ECO:0007669"/>
    <property type="project" value="InterPro"/>
</dbReference>
<dbReference type="InterPro" id="IPR052902">
    <property type="entry name" value="ABC-2_transporter"/>
</dbReference>